<dbReference type="AlphaFoldDB" id="A0A1Y3B906"/>
<sequence>MEHIDGDDIGDGRPQQIHLSLGLTWTTYPSCTQPIVKYGLYYDRLKTAIGNCTEFIDGGRKQRKHYIHRVRLANLEPSTQY</sequence>
<dbReference type="EMBL" id="MUJZ01036315">
    <property type="protein sequence ID" value="OTF76677.1"/>
    <property type="molecule type" value="Genomic_DNA"/>
</dbReference>
<name>A0A1Y3B906_EURMA</name>
<dbReference type="SUPFAM" id="SSF49363">
    <property type="entry name" value="Purple acid phosphatase, N-terminal domain"/>
    <property type="match status" value="1"/>
</dbReference>
<dbReference type="Pfam" id="PF16656">
    <property type="entry name" value="Pur_ac_phosph_N"/>
    <property type="match status" value="1"/>
</dbReference>
<reference evidence="2 3" key="1">
    <citation type="submission" date="2017-03" db="EMBL/GenBank/DDBJ databases">
        <title>Genome Survey of Euroglyphus maynei.</title>
        <authorList>
            <person name="Arlian L.G."/>
            <person name="Morgan M.S."/>
            <person name="Rider S.D."/>
        </authorList>
    </citation>
    <scope>NUCLEOTIDE SEQUENCE [LARGE SCALE GENOMIC DNA]</scope>
    <source>
        <strain evidence="2">Arlian Lab</strain>
        <tissue evidence="2">Whole body</tissue>
    </source>
</reference>
<dbReference type="GO" id="GO:0003993">
    <property type="term" value="F:acid phosphatase activity"/>
    <property type="evidence" value="ECO:0007669"/>
    <property type="project" value="InterPro"/>
</dbReference>
<comment type="caution">
    <text evidence="2">The sequence shown here is derived from an EMBL/GenBank/DDBJ whole genome shotgun (WGS) entry which is preliminary data.</text>
</comment>
<dbReference type="GO" id="GO:0046872">
    <property type="term" value="F:metal ion binding"/>
    <property type="evidence" value="ECO:0007669"/>
    <property type="project" value="InterPro"/>
</dbReference>
<dbReference type="Gene3D" id="2.60.40.380">
    <property type="entry name" value="Purple acid phosphatase-like, N-terminal"/>
    <property type="match status" value="1"/>
</dbReference>
<accession>A0A1Y3B906</accession>
<feature type="non-terminal residue" evidence="2">
    <location>
        <position position="81"/>
    </location>
</feature>
<feature type="domain" description="Purple acid phosphatase N-terminal" evidence="1">
    <location>
        <begin position="15"/>
        <end position="81"/>
    </location>
</feature>
<dbReference type="InterPro" id="IPR008963">
    <property type="entry name" value="Purple_acid_Pase-like_N"/>
</dbReference>
<gene>
    <name evidence="2" type="ORF">BLA29_001353</name>
</gene>
<dbReference type="Proteomes" id="UP000194236">
    <property type="component" value="Unassembled WGS sequence"/>
</dbReference>
<protein>
    <recommendedName>
        <fullName evidence="1">Purple acid phosphatase N-terminal domain-containing protein</fullName>
    </recommendedName>
</protein>
<keyword evidence="3" id="KW-1185">Reference proteome</keyword>
<dbReference type="OrthoDB" id="45007at2759"/>
<dbReference type="InterPro" id="IPR015914">
    <property type="entry name" value="PAPs_N"/>
</dbReference>
<evidence type="ECO:0000259" key="1">
    <source>
        <dbReference type="Pfam" id="PF16656"/>
    </source>
</evidence>
<proteinExistence type="predicted"/>
<evidence type="ECO:0000313" key="2">
    <source>
        <dbReference type="EMBL" id="OTF76677.1"/>
    </source>
</evidence>
<evidence type="ECO:0000313" key="3">
    <source>
        <dbReference type="Proteomes" id="UP000194236"/>
    </source>
</evidence>
<organism evidence="2 3">
    <name type="scientific">Euroglyphus maynei</name>
    <name type="common">Mayne's house dust mite</name>
    <dbReference type="NCBI Taxonomy" id="6958"/>
    <lineage>
        <taxon>Eukaryota</taxon>
        <taxon>Metazoa</taxon>
        <taxon>Ecdysozoa</taxon>
        <taxon>Arthropoda</taxon>
        <taxon>Chelicerata</taxon>
        <taxon>Arachnida</taxon>
        <taxon>Acari</taxon>
        <taxon>Acariformes</taxon>
        <taxon>Sarcoptiformes</taxon>
        <taxon>Astigmata</taxon>
        <taxon>Psoroptidia</taxon>
        <taxon>Analgoidea</taxon>
        <taxon>Pyroglyphidae</taxon>
        <taxon>Pyroglyphinae</taxon>
        <taxon>Euroglyphus</taxon>
    </lineage>
</organism>